<keyword evidence="3" id="KW-1185">Reference proteome</keyword>
<dbReference type="AlphaFoldDB" id="A0A8H8DJ89"/>
<organism evidence="2 3">
    <name type="scientific">Olpidium bornovanus</name>
    <dbReference type="NCBI Taxonomy" id="278681"/>
    <lineage>
        <taxon>Eukaryota</taxon>
        <taxon>Fungi</taxon>
        <taxon>Fungi incertae sedis</taxon>
        <taxon>Olpidiomycota</taxon>
        <taxon>Olpidiomycotina</taxon>
        <taxon>Olpidiomycetes</taxon>
        <taxon>Olpidiales</taxon>
        <taxon>Olpidiaceae</taxon>
        <taxon>Olpidium</taxon>
    </lineage>
</organism>
<evidence type="ECO:0000313" key="2">
    <source>
        <dbReference type="EMBL" id="KAG5460251.1"/>
    </source>
</evidence>
<feature type="non-terminal residue" evidence="2">
    <location>
        <position position="355"/>
    </location>
</feature>
<dbReference type="EMBL" id="JAEFCI010005508">
    <property type="protein sequence ID" value="KAG5460251.1"/>
    <property type="molecule type" value="Genomic_DNA"/>
</dbReference>
<comment type="caution">
    <text evidence="2">The sequence shown here is derived from an EMBL/GenBank/DDBJ whole genome shotgun (WGS) entry which is preliminary data.</text>
</comment>
<feature type="region of interest" description="Disordered" evidence="1">
    <location>
        <begin position="315"/>
        <end position="355"/>
    </location>
</feature>
<accession>A0A8H8DJ89</accession>
<protein>
    <submittedName>
        <fullName evidence="2">Uncharacterized protein</fullName>
    </submittedName>
</protein>
<evidence type="ECO:0000256" key="1">
    <source>
        <dbReference type="SAM" id="MobiDB-lite"/>
    </source>
</evidence>
<proteinExistence type="predicted"/>
<gene>
    <name evidence="2" type="ORF">BJ554DRAFT_7721</name>
</gene>
<sequence>TLHGHAGANLRRARRTRFRASTATTQKLIQEFLPSDITCPKETRDLIHIVAALNVSFPDSLPITAPSAIAYHFGLRLGPYAQALDFDSYVDEVSALNEEHKLAEGSGMTQEQLLELQEALTAKAREQMKRTMPAPPSASKPQFTNWHVQYSSVMLVRLSLLAAVSAAFLAPSCAAARGSLQDGIFVSPNNLDSPPPTLDGSPYNLTWTNVQDPSTAAVRSVNMQLGTGTAKDVRIVNTSIGKVPWPAATSFAYTFPADLDPAAQYTVVWQALGLDETTVLGTAYVTWFKVLAAPGVLPTAANPTSGVPAANLTSGAPAAAPASGGPTAAPASAAPNVGAAAGNGTAGAESATPPA</sequence>
<dbReference type="Proteomes" id="UP000673691">
    <property type="component" value="Unassembled WGS sequence"/>
</dbReference>
<evidence type="ECO:0000313" key="3">
    <source>
        <dbReference type="Proteomes" id="UP000673691"/>
    </source>
</evidence>
<feature type="non-terminal residue" evidence="2">
    <location>
        <position position="1"/>
    </location>
</feature>
<reference evidence="2 3" key="1">
    <citation type="journal article" name="Sci. Rep.">
        <title>Genome-scale phylogenetic analyses confirm Olpidium as the closest living zoosporic fungus to the non-flagellated, terrestrial fungi.</title>
        <authorList>
            <person name="Chang Y."/>
            <person name="Rochon D."/>
            <person name="Sekimoto S."/>
            <person name="Wang Y."/>
            <person name="Chovatia M."/>
            <person name="Sandor L."/>
            <person name="Salamov A."/>
            <person name="Grigoriev I.V."/>
            <person name="Stajich J.E."/>
            <person name="Spatafora J.W."/>
        </authorList>
    </citation>
    <scope>NUCLEOTIDE SEQUENCE [LARGE SCALE GENOMIC DNA]</scope>
    <source>
        <strain evidence="2">S191</strain>
    </source>
</reference>
<name>A0A8H8DJ89_9FUNG</name>